<evidence type="ECO:0000256" key="1">
    <source>
        <dbReference type="ARBA" id="ARBA00004232"/>
    </source>
</evidence>
<dbReference type="STRING" id="62324.A0A182R7U6"/>
<dbReference type="GO" id="GO:0030867">
    <property type="term" value="C:rough endoplasmic reticulum membrane"/>
    <property type="evidence" value="ECO:0007669"/>
    <property type="project" value="UniProtKB-SubCell"/>
</dbReference>
<proteinExistence type="predicted"/>
<evidence type="ECO:0000256" key="7">
    <source>
        <dbReference type="ARBA" id="ARBA00023242"/>
    </source>
</evidence>
<keyword evidence="8" id="KW-0175">Coiled coil</keyword>
<name>A0A182R7U6_ANOFN</name>
<dbReference type="PANTHER" id="PTHR13289:SF6">
    <property type="entry name" value="MACOILIN"/>
    <property type="match status" value="1"/>
</dbReference>
<feature type="transmembrane region" description="Helical" evidence="10">
    <location>
        <begin position="155"/>
        <end position="175"/>
    </location>
</feature>
<feature type="compositionally biased region" description="Low complexity" evidence="9">
    <location>
        <begin position="462"/>
        <end position="479"/>
    </location>
</feature>
<feature type="coiled-coil region" evidence="8">
    <location>
        <begin position="691"/>
        <end position="854"/>
    </location>
</feature>
<keyword evidence="3 10" id="KW-0812">Transmembrane</keyword>
<keyword evidence="7" id="KW-0539">Nucleus</keyword>
<dbReference type="PANTHER" id="PTHR13289">
    <property type="entry name" value="PROTEIN PHOSPHATASE 1-BINDING PROTEIN BIFOCAL"/>
    <property type="match status" value="1"/>
</dbReference>
<feature type="coiled-coil region" evidence="8">
    <location>
        <begin position="899"/>
        <end position="926"/>
    </location>
</feature>
<feature type="region of interest" description="Disordered" evidence="9">
    <location>
        <begin position="1022"/>
        <end position="1083"/>
    </location>
</feature>
<dbReference type="GO" id="GO:0031965">
    <property type="term" value="C:nuclear membrane"/>
    <property type="evidence" value="ECO:0007669"/>
    <property type="project" value="UniProtKB-SubCell"/>
</dbReference>
<evidence type="ECO:0000256" key="9">
    <source>
        <dbReference type="SAM" id="MobiDB-lite"/>
    </source>
</evidence>
<feature type="compositionally biased region" description="Polar residues" evidence="9">
    <location>
        <begin position="416"/>
        <end position="450"/>
    </location>
</feature>
<feature type="compositionally biased region" description="Polar residues" evidence="9">
    <location>
        <begin position="384"/>
        <end position="393"/>
    </location>
</feature>
<evidence type="ECO:0000256" key="6">
    <source>
        <dbReference type="ARBA" id="ARBA00023136"/>
    </source>
</evidence>
<feature type="compositionally biased region" description="Polar residues" evidence="9">
    <location>
        <begin position="486"/>
        <end position="508"/>
    </location>
</feature>
<keyword evidence="6 10" id="KW-0472">Membrane</keyword>
<feature type="transmembrane region" description="Helical" evidence="10">
    <location>
        <begin position="112"/>
        <end position="134"/>
    </location>
</feature>
<evidence type="ECO:0000256" key="5">
    <source>
        <dbReference type="ARBA" id="ARBA00022989"/>
    </source>
</evidence>
<dbReference type="VEuPathDB" id="VectorBase:AFUN002246"/>
<feature type="region of interest" description="Disordered" evidence="9">
    <location>
        <begin position="970"/>
        <end position="994"/>
    </location>
</feature>
<feature type="compositionally biased region" description="Basic and acidic residues" evidence="9">
    <location>
        <begin position="614"/>
        <end position="629"/>
    </location>
</feature>
<evidence type="ECO:0000256" key="3">
    <source>
        <dbReference type="ARBA" id="ARBA00022692"/>
    </source>
</evidence>
<dbReference type="GO" id="GO:0023041">
    <property type="term" value="P:neuronal signal transduction"/>
    <property type="evidence" value="ECO:0007669"/>
    <property type="project" value="InterPro"/>
</dbReference>
<feature type="compositionally biased region" description="Low complexity" evidence="9">
    <location>
        <begin position="313"/>
        <end position="322"/>
    </location>
</feature>
<feature type="region of interest" description="Disordered" evidence="9">
    <location>
        <begin position="610"/>
        <end position="677"/>
    </location>
</feature>
<feature type="compositionally biased region" description="Low complexity" evidence="9">
    <location>
        <begin position="277"/>
        <end position="306"/>
    </location>
</feature>
<feature type="compositionally biased region" description="Low complexity" evidence="9">
    <location>
        <begin position="350"/>
        <end position="368"/>
    </location>
</feature>
<feature type="compositionally biased region" description="Low complexity" evidence="9">
    <location>
        <begin position="394"/>
        <end position="415"/>
    </location>
</feature>
<keyword evidence="4" id="KW-0256">Endoplasmic reticulum</keyword>
<feature type="compositionally biased region" description="Low complexity" evidence="9">
    <location>
        <begin position="665"/>
        <end position="676"/>
    </location>
</feature>
<feature type="region of interest" description="Disordered" evidence="9">
    <location>
        <begin position="529"/>
        <end position="550"/>
    </location>
</feature>
<feature type="compositionally biased region" description="Gly residues" evidence="9">
    <location>
        <begin position="972"/>
        <end position="987"/>
    </location>
</feature>
<comment type="subcellular location">
    <subcellularLocation>
        <location evidence="1">Nucleus membrane</location>
        <topology evidence="1">Multi-pass membrane protein</topology>
    </subcellularLocation>
    <subcellularLocation>
        <location evidence="2">Rough endoplasmic reticulum membrane</location>
        <topology evidence="2">Multi-pass membrane protein</topology>
    </subcellularLocation>
</comment>
<feature type="compositionally biased region" description="Low complexity" evidence="9">
    <location>
        <begin position="238"/>
        <end position="256"/>
    </location>
</feature>
<dbReference type="VEuPathDB" id="VectorBase:AFUN2_002586"/>
<dbReference type="Pfam" id="PF09726">
    <property type="entry name" value="Macoilin"/>
    <property type="match status" value="2"/>
</dbReference>
<evidence type="ECO:0000256" key="10">
    <source>
        <dbReference type="SAM" id="Phobius"/>
    </source>
</evidence>
<feature type="compositionally biased region" description="Low complexity" evidence="9">
    <location>
        <begin position="1048"/>
        <end position="1062"/>
    </location>
</feature>
<dbReference type="EnsemblMetazoa" id="AFUN002246-RA">
    <property type="protein sequence ID" value="AFUN002246-PA"/>
    <property type="gene ID" value="AFUN002246"/>
</dbReference>
<evidence type="ECO:0000256" key="4">
    <source>
        <dbReference type="ARBA" id="ARBA00022824"/>
    </source>
</evidence>
<evidence type="ECO:0008006" key="12">
    <source>
        <dbReference type="Google" id="ProtNLM"/>
    </source>
</evidence>
<feature type="transmembrane region" description="Helical" evidence="10">
    <location>
        <begin position="74"/>
        <end position="100"/>
    </location>
</feature>
<evidence type="ECO:0000313" key="11">
    <source>
        <dbReference type="EnsemblMetazoa" id="AFUN002246-PA"/>
    </source>
</evidence>
<feature type="region of interest" description="Disordered" evidence="9">
    <location>
        <begin position="236"/>
        <end position="512"/>
    </location>
</feature>
<feature type="compositionally biased region" description="Low complexity" evidence="9">
    <location>
        <begin position="1022"/>
        <end position="1033"/>
    </location>
</feature>
<dbReference type="GO" id="GO:0008017">
    <property type="term" value="F:microtubule binding"/>
    <property type="evidence" value="ECO:0007669"/>
    <property type="project" value="TreeGrafter"/>
</dbReference>
<feature type="compositionally biased region" description="Gly residues" evidence="9">
    <location>
        <begin position="369"/>
        <end position="378"/>
    </location>
</feature>
<evidence type="ECO:0000256" key="2">
    <source>
        <dbReference type="ARBA" id="ARBA00004269"/>
    </source>
</evidence>
<protein>
    <recommendedName>
        <fullName evidence="12">Macoilin</fullName>
    </recommendedName>
</protein>
<feature type="compositionally biased region" description="Basic residues" evidence="9">
    <location>
        <begin position="261"/>
        <end position="276"/>
    </location>
</feature>
<dbReference type="AlphaFoldDB" id="A0A182R7U6"/>
<dbReference type="InterPro" id="IPR019130">
    <property type="entry name" value="Macoilin"/>
</dbReference>
<keyword evidence="5 10" id="KW-1133">Transmembrane helix</keyword>
<organism evidence="11">
    <name type="scientific">Anopheles funestus</name>
    <name type="common">African malaria mosquito</name>
    <dbReference type="NCBI Taxonomy" id="62324"/>
    <lineage>
        <taxon>Eukaryota</taxon>
        <taxon>Metazoa</taxon>
        <taxon>Ecdysozoa</taxon>
        <taxon>Arthropoda</taxon>
        <taxon>Hexapoda</taxon>
        <taxon>Insecta</taxon>
        <taxon>Pterygota</taxon>
        <taxon>Neoptera</taxon>
        <taxon>Endopterygota</taxon>
        <taxon>Diptera</taxon>
        <taxon>Nematocera</taxon>
        <taxon>Culicoidea</taxon>
        <taxon>Culicidae</taxon>
        <taxon>Anophelinae</taxon>
        <taxon>Anopheles</taxon>
    </lineage>
</organism>
<reference evidence="11" key="1">
    <citation type="submission" date="2020-05" db="UniProtKB">
        <authorList>
            <consortium name="EnsemblMetazoa"/>
        </authorList>
    </citation>
    <scope>IDENTIFICATION</scope>
    <source>
        <strain evidence="11">FUMOZ</strain>
    </source>
</reference>
<sequence length="1083" mass="116365">MKRRNADCGKIRRPIKKNKIAEQIGSNTLLYIKFLLLWASVITADFLLEFRFEFLWPFWLLLRSIYDSYKYKGLAFSVLFVCIAVTSDLVCLFFIPVQWLFFAASTYVWVQYVWHTDKGICLPTIILWILFVYLEAAIRWKDSRNIPHLNLCRPFAAHCIGYPVVTLGFGFKSYVGYRIRQRKQREVAKDNDFYMQLLQEALPKEESRALEPLADGATGTGGSEQLTAPKELVAVPMSNNNNSLNNSSSSSTSNRSDTGQHHHHNHHNHNHHHHNHQQQQQQQQHVNHSKSSQSKSTSSSSVATAHVNGHVGSGSSPSSSSSTMNGGLNHSSHQQQGSSKHRKSLDKDGSASSNSSSNSSSTFNAGSKMNGGSGGNGGTCYFPPTTTFQQIGHSSSSSSSTSSNSSNSGSTTISTKEISNTANRGNDHNGSIHCNGSTGAKESKESTMQGLTARKDCEKETSNSSNSTGSNSTSSSSSGKHGNGQPVASNRSKSPTDSGALGNKSNVGKPNGHIAQYHQMELVQQGTVPEVTAPGPEPKGGRSGRKNRLKKAAEQANLSAIAKLCATLALASSVTTLTTTAAATTSTGGGNNKGTTITASSYTTSGSVSCASVKDNHQHNGEQVKDVRDASNGSSRSGNVPDGKSDGSVSPSATVTHKTAPSATGSSGQGSSNVSSPPVATVVVQKVCETCPRLEGDLKKLRAELSSHRQTENELRQKYDSNTNNLKACLQAKLKDYDELQNRYQEHCNQRQQERQNLQTVERRLGEERRHRQSLEAQLNNERKYRKQAEEKAARAECSEACKMKKQQMEIEIDKLQNELHNLDEAKLMAEKQARNYEQEMRKMELQLRNRDAQQNTEVLMSALAAMQDKNATLEKSLSAETRFKLDLFSALGGTRREVEILTGSLREKEKEILELNAKIVQLLAVMPSENLCLTSHGGGTGTDGASMMRLADAPQLLPQSMTSGHLNGIGQNSGGGGTGAGGGGGISQQASPMSHMVQNGPSFCSQLGSLGVLTSTMTTLPSSSVLSGPHSSTGTGSNGGQIVQMQSSNNGGSNAGNCPSGLDPNATIYTPKNNGMVGGTEA</sequence>
<accession>A0A182R7U6</accession>
<feature type="compositionally biased region" description="Polar residues" evidence="9">
    <location>
        <begin position="647"/>
        <end position="664"/>
    </location>
</feature>
<evidence type="ECO:0000256" key="8">
    <source>
        <dbReference type="SAM" id="Coils"/>
    </source>
</evidence>
<dbReference type="GO" id="GO:0006935">
    <property type="term" value="P:chemotaxis"/>
    <property type="evidence" value="ECO:0007669"/>
    <property type="project" value="TreeGrafter"/>
</dbReference>